<keyword evidence="16" id="KW-0472">Membrane</keyword>
<dbReference type="SMART" id="SM00936">
    <property type="entry name" value="PBP5_C"/>
    <property type="match status" value="1"/>
</dbReference>
<dbReference type="InterPro" id="IPR012907">
    <property type="entry name" value="Peptidase_S11_C"/>
</dbReference>
<evidence type="ECO:0000256" key="14">
    <source>
        <dbReference type="PIRSR" id="PIRSR618044-2"/>
    </source>
</evidence>
<evidence type="ECO:0000313" key="19">
    <source>
        <dbReference type="Proteomes" id="UP000095563"/>
    </source>
</evidence>
<dbReference type="InterPro" id="IPR001967">
    <property type="entry name" value="Peptidase_S11_N"/>
</dbReference>
<dbReference type="InterPro" id="IPR012338">
    <property type="entry name" value="Beta-lactam/transpept-like"/>
</dbReference>
<keyword evidence="11" id="KW-0961">Cell wall biogenesis/degradation</keyword>
<evidence type="ECO:0000256" key="6">
    <source>
        <dbReference type="ARBA" id="ARBA00022670"/>
    </source>
</evidence>
<reference evidence="18 19" key="1">
    <citation type="submission" date="2015-09" db="EMBL/GenBank/DDBJ databases">
        <authorList>
            <consortium name="Pathogen Informatics"/>
        </authorList>
    </citation>
    <scope>NUCLEOTIDE SEQUENCE [LARGE SCALE GENOMIC DNA]</scope>
    <source>
        <strain evidence="18 19">2789STDY5834956</strain>
    </source>
</reference>
<dbReference type="SUPFAM" id="SSF69189">
    <property type="entry name" value="Penicillin-binding protein associated domain"/>
    <property type="match status" value="1"/>
</dbReference>
<feature type="active site" description="Acyl-ester intermediate" evidence="13">
    <location>
        <position position="65"/>
    </location>
</feature>
<protein>
    <recommendedName>
        <fullName evidence="4">serine-type D-Ala-D-Ala carboxypeptidase</fullName>
        <ecNumber evidence="4">3.4.16.4</ecNumber>
    </recommendedName>
</protein>
<keyword evidence="5 18" id="KW-0121">Carboxypeptidase</keyword>
<feature type="transmembrane region" description="Helical" evidence="16">
    <location>
        <begin position="388"/>
        <end position="410"/>
    </location>
</feature>
<evidence type="ECO:0000256" key="2">
    <source>
        <dbReference type="ARBA" id="ARBA00004752"/>
    </source>
</evidence>
<feature type="active site" description="Proton acceptor" evidence="13">
    <location>
        <position position="68"/>
    </location>
</feature>
<dbReference type="AlphaFoldDB" id="A0A174TTB8"/>
<keyword evidence="16" id="KW-1133">Transmembrane helix</keyword>
<dbReference type="EMBL" id="CZBO01000003">
    <property type="protein sequence ID" value="CUQ12306.1"/>
    <property type="molecule type" value="Genomic_DNA"/>
</dbReference>
<dbReference type="PANTHER" id="PTHR21581:SF33">
    <property type="entry name" value="D-ALANYL-D-ALANINE CARBOXYPEPTIDASE DACB"/>
    <property type="match status" value="1"/>
</dbReference>
<comment type="catalytic activity">
    <reaction evidence="12">
        <text>Preferential cleavage: (Ac)2-L-Lys-D-Ala-|-D-Ala. Also transpeptidation of peptidyl-alanyl moieties that are N-acyl substituents of D-alanine.</text>
        <dbReference type="EC" id="3.4.16.4"/>
    </reaction>
</comment>
<dbReference type="InterPro" id="IPR018044">
    <property type="entry name" value="Peptidase_S11"/>
</dbReference>
<dbReference type="Proteomes" id="UP000095563">
    <property type="component" value="Unassembled WGS sequence"/>
</dbReference>
<sequence>MKNNLKFGVKILFSLFIFYNLIYIGANAATNTPPDINAESAILIDANTGDVLYSKNGEKTHFPASTTKVLTALITLEHTNLNDVVTIGKNPPFAKGSSIGLKEGEKFTVETLLTGLLLESGNDCAEALAEHVGGSIENFAKMMNEKAKELGAINSNFVNPSGLPDDNHVTTAHDLALITQAALKNNDFIRISRLVSVELPASNLDGQKRWANNHNYLINPNSKYFYKYALAGKSGYTDVARHTFIISGEKDGQRLIAVFLKAEDKNKNYEDMAKLLDYGFNNFENIKLYSKGQEIDNIKINKDTSIPLLTDKDVFATVKRDEADSIKPTINYDLPKNIGKMTITKGEELTKGTILLNGNEIGKVTLVSGASREYSSKVAVTEFLKSNAILVIGISILVIICILILIRIYIIRKRRKKLAFKKRWQHLKNRRRY</sequence>
<dbReference type="InterPro" id="IPR015956">
    <property type="entry name" value="Peniciliin-bd_prot_C_sf"/>
</dbReference>
<feature type="transmembrane region" description="Helical" evidence="16">
    <location>
        <begin position="7"/>
        <end position="26"/>
    </location>
</feature>
<dbReference type="Gene3D" id="2.60.410.10">
    <property type="entry name" value="D-Ala-D-Ala carboxypeptidase, C-terminal domain"/>
    <property type="match status" value="1"/>
</dbReference>
<evidence type="ECO:0000256" key="10">
    <source>
        <dbReference type="ARBA" id="ARBA00022984"/>
    </source>
</evidence>
<dbReference type="EC" id="3.4.16.4" evidence="4"/>
<dbReference type="UniPathway" id="UPA00219"/>
<dbReference type="GO" id="GO:0009002">
    <property type="term" value="F:serine-type D-Ala-D-Ala carboxypeptidase activity"/>
    <property type="evidence" value="ECO:0007669"/>
    <property type="project" value="UniProtKB-EC"/>
</dbReference>
<dbReference type="GO" id="GO:0008360">
    <property type="term" value="P:regulation of cell shape"/>
    <property type="evidence" value="ECO:0007669"/>
    <property type="project" value="UniProtKB-KW"/>
</dbReference>
<evidence type="ECO:0000256" key="3">
    <source>
        <dbReference type="ARBA" id="ARBA00007164"/>
    </source>
</evidence>
<dbReference type="Gene3D" id="3.40.710.10">
    <property type="entry name" value="DD-peptidase/beta-lactamase superfamily"/>
    <property type="match status" value="1"/>
</dbReference>
<keyword evidence="16" id="KW-0812">Transmembrane</keyword>
<dbReference type="PRINTS" id="PR00725">
    <property type="entry name" value="DADACBPTASE1"/>
</dbReference>
<evidence type="ECO:0000256" key="8">
    <source>
        <dbReference type="ARBA" id="ARBA00022801"/>
    </source>
</evidence>
<evidence type="ECO:0000256" key="15">
    <source>
        <dbReference type="RuleBase" id="RU004016"/>
    </source>
</evidence>
<comment type="function">
    <text evidence="1">Removes C-terminal D-alanyl residues from sugar-peptide cell wall precursors.</text>
</comment>
<keyword evidence="10" id="KW-0573">Peptidoglycan synthesis</keyword>
<evidence type="ECO:0000256" key="1">
    <source>
        <dbReference type="ARBA" id="ARBA00003217"/>
    </source>
</evidence>
<dbReference type="Pfam" id="PF00768">
    <property type="entry name" value="Peptidase_S11"/>
    <property type="match status" value="1"/>
</dbReference>
<evidence type="ECO:0000256" key="4">
    <source>
        <dbReference type="ARBA" id="ARBA00012448"/>
    </source>
</evidence>
<evidence type="ECO:0000256" key="12">
    <source>
        <dbReference type="ARBA" id="ARBA00034000"/>
    </source>
</evidence>
<dbReference type="GO" id="GO:0071555">
    <property type="term" value="P:cell wall organization"/>
    <property type="evidence" value="ECO:0007669"/>
    <property type="project" value="UniProtKB-KW"/>
</dbReference>
<keyword evidence="9" id="KW-0133">Cell shape</keyword>
<evidence type="ECO:0000256" key="9">
    <source>
        <dbReference type="ARBA" id="ARBA00022960"/>
    </source>
</evidence>
<feature type="domain" description="Peptidase S11 D-Ala-D-Ala carboxypeptidase A C-terminal" evidence="17">
    <location>
        <begin position="283"/>
        <end position="374"/>
    </location>
</feature>
<evidence type="ECO:0000256" key="7">
    <source>
        <dbReference type="ARBA" id="ARBA00022729"/>
    </source>
</evidence>
<accession>A0A174TTB8</accession>
<keyword evidence="6" id="KW-0645">Protease</keyword>
<keyword evidence="8 18" id="KW-0378">Hydrolase</keyword>
<comment type="pathway">
    <text evidence="2">Cell wall biogenesis; peptidoglycan biosynthesis.</text>
</comment>
<evidence type="ECO:0000256" key="13">
    <source>
        <dbReference type="PIRSR" id="PIRSR618044-1"/>
    </source>
</evidence>
<evidence type="ECO:0000256" key="5">
    <source>
        <dbReference type="ARBA" id="ARBA00022645"/>
    </source>
</evidence>
<evidence type="ECO:0000313" key="18">
    <source>
        <dbReference type="EMBL" id="CUQ12306.1"/>
    </source>
</evidence>
<dbReference type="PANTHER" id="PTHR21581">
    <property type="entry name" value="D-ALANYL-D-ALANINE CARBOXYPEPTIDASE"/>
    <property type="match status" value="1"/>
</dbReference>
<gene>
    <name evidence="18" type="primary">dacB</name>
    <name evidence="18" type="ORF">ERS852568_02001</name>
</gene>
<comment type="similarity">
    <text evidence="3 15">Belongs to the peptidase S11 family.</text>
</comment>
<dbReference type="RefSeq" id="WP_055207851.1">
    <property type="nucleotide sequence ID" value="NZ_CZBO01000003.1"/>
</dbReference>
<dbReference type="Pfam" id="PF07943">
    <property type="entry name" value="PBP5_C"/>
    <property type="match status" value="1"/>
</dbReference>
<organism evidence="18 19">
    <name type="scientific">Clostridium baratii</name>
    <dbReference type="NCBI Taxonomy" id="1561"/>
    <lineage>
        <taxon>Bacteria</taxon>
        <taxon>Bacillati</taxon>
        <taxon>Bacillota</taxon>
        <taxon>Clostridia</taxon>
        <taxon>Eubacteriales</taxon>
        <taxon>Clostridiaceae</taxon>
        <taxon>Clostridium</taxon>
    </lineage>
</organism>
<dbReference type="InterPro" id="IPR037167">
    <property type="entry name" value="Peptidase_S11_C_sf"/>
</dbReference>
<feature type="binding site" evidence="14">
    <location>
        <position position="233"/>
    </location>
    <ligand>
        <name>substrate</name>
    </ligand>
</feature>
<evidence type="ECO:0000256" key="11">
    <source>
        <dbReference type="ARBA" id="ARBA00023316"/>
    </source>
</evidence>
<dbReference type="GO" id="GO:0009252">
    <property type="term" value="P:peptidoglycan biosynthetic process"/>
    <property type="evidence" value="ECO:0007669"/>
    <property type="project" value="UniProtKB-UniPathway"/>
</dbReference>
<dbReference type="SUPFAM" id="SSF56601">
    <property type="entry name" value="beta-lactamase/transpeptidase-like"/>
    <property type="match status" value="1"/>
</dbReference>
<evidence type="ECO:0000259" key="17">
    <source>
        <dbReference type="SMART" id="SM00936"/>
    </source>
</evidence>
<proteinExistence type="inferred from homology"/>
<feature type="active site" evidence="13">
    <location>
        <position position="120"/>
    </location>
</feature>
<keyword evidence="7" id="KW-0732">Signal</keyword>
<dbReference type="GO" id="GO:0006508">
    <property type="term" value="P:proteolysis"/>
    <property type="evidence" value="ECO:0007669"/>
    <property type="project" value="UniProtKB-KW"/>
</dbReference>
<evidence type="ECO:0000256" key="16">
    <source>
        <dbReference type="SAM" id="Phobius"/>
    </source>
</evidence>
<name>A0A174TTB8_9CLOT</name>